<dbReference type="OrthoDB" id="1441638at2"/>
<proteinExistence type="predicted"/>
<dbReference type="Proteomes" id="UP000317169">
    <property type="component" value="Unassembled WGS sequence"/>
</dbReference>
<dbReference type="RefSeq" id="WP_141420795.1">
    <property type="nucleotide sequence ID" value="NZ_VIAR01000002.1"/>
</dbReference>
<dbReference type="EMBL" id="VIAR01000002">
    <property type="protein sequence ID" value="TQD40265.1"/>
    <property type="molecule type" value="Genomic_DNA"/>
</dbReference>
<protein>
    <submittedName>
        <fullName evidence="1">Uncharacterized protein</fullName>
    </submittedName>
</protein>
<comment type="caution">
    <text evidence="1">The sequence shown here is derived from an EMBL/GenBank/DDBJ whole genome shotgun (WGS) entry which is preliminary data.</text>
</comment>
<evidence type="ECO:0000313" key="2">
    <source>
        <dbReference type="Proteomes" id="UP000317169"/>
    </source>
</evidence>
<accession>A0A508A023</accession>
<sequence length="132" mass="15263">MNNPKAQKLIKKILDDIDHVGIITNTLVDDLKKLRPYAVEEKRPVIAKAIRLTFEHVEAYDSFYIPIPEDDPIEEEDLEEDVEIDTEIETTTSTPEESLSYLLSLIKDSDNRLNIEEIREFNAALIEYAEEN</sequence>
<evidence type="ECO:0000313" key="1">
    <source>
        <dbReference type="EMBL" id="TQD40265.1"/>
    </source>
</evidence>
<name>A0A508A023_9FLAO</name>
<keyword evidence="2" id="KW-1185">Reference proteome</keyword>
<reference evidence="1 2" key="1">
    <citation type="submission" date="2019-06" db="EMBL/GenBank/DDBJ databases">
        <title>Flavibacter putida gen. nov., sp. nov., a novel marine bacterium of the family Flavobacteriaceae isolated from coastal seawater.</title>
        <authorList>
            <person name="Feng X."/>
        </authorList>
    </citation>
    <scope>NUCLEOTIDE SEQUENCE [LARGE SCALE GENOMIC DNA]</scope>
    <source>
        <strain evidence="1 2">PLHSN227</strain>
    </source>
</reference>
<organism evidence="1 2">
    <name type="scientific">Haloflavibacter putidus</name>
    <dbReference type="NCBI Taxonomy" id="2576776"/>
    <lineage>
        <taxon>Bacteria</taxon>
        <taxon>Pseudomonadati</taxon>
        <taxon>Bacteroidota</taxon>
        <taxon>Flavobacteriia</taxon>
        <taxon>Flavobacteriales</taxon>
        <taxon>Flavobacteriaceae</taxon>
        <taxon>Haloflavibacter</taxon>
    </lineage>
</organism>
<gene>
    <name evidence="1" type="ORF">FKR84_03440</name>
</gene>
<dbReference type="AlphaFoldDB" id="A0A508A023"/>